<reference evidence="8" key="1">
    <citation type="submission" date="2018-08" db="EMBL/GenBank/DDBJ databases">
        <title>A genome reference for cultivated species of the human gut microbiota.</title>
        <authorList>
            <person name="Zou Y."/>
            <person name="Xue W."/>
            <person name="Luo G."/>
        </authorList>
    </citation>
    <scope>NUCLEOTIDE SEQUENCE [LARGE SCALE GENOMIC DNA]</scope>
    <source>
        <strain evidence="8">TF05-5AC</strain>
    </source>
</reference>
<feature type="transmembrane region" description="Helical" evidence="7">
    <location>
        <begin position="51"/>
        <end position="76"/>
    </location>
</feature>
<dbReference type="GO" id="GO:0042910">
    <property type="term" value="F:xenobiotic transmembrane transporter activity"/>
    <property type="evidence" value="ECO:0007669"/>
    <property type="project" value="InterPro"/>
</dbReference>
<name>A0A3E3HVR6_9FIRM</name>
<evidence type="ECO:0000256" key="7">
    <source>
        <dbReference type="SAM" id="Phobius"/>
    </source>
</evidence>
<protein>
    <submittedName>
        <fullName evidence="8">MATE family efflux transporter</fullName>
    </submittedName>
</protein>
<evidence type="ECO:0000256" key="1">
    <source>
        <dbReference type="ARBA" id="ARBA00004651"/>
    </source>
</evidence>
<evidence type="ECO:0000256" key="5">
    <source>
        <dbReference type="ARBA" id="ARBA00022989"/>
    </source>
</evidence>
<keyword evidence="9" id="KW-1185">Reference proteome</keyword>
<feature type="transmembrane region" description="Helical" evidence="7">
    <location>
        <begin position="192"/>
        <end position="212"/>
    </location>
</feature>
<evidence type="ECO:0000256" key="4">
    <source>
        <dbReference type="ARBA" id="ARBA00022692"/>
    </source>
</evidence>
<feature type="transmembrane region" description="Helical" evidence="7">
    <location>
        <begin position="318"/>
        <end position="342"/>
    </location>
</feature>
<dbReference type="Pfam" id="PF01554">
    <property type="entry name" value="MatE"/>
    <property type="match status" value="2"/>
</dbReference>
<evidence type="ECO:0000313" key="8">
    <source>
        <dbReference type="EMBL" id="RGE55920.1"/>
    </source>
</evidence>
<comment type="subcellular location">
    <subcellularLocation>
        <location evidence="1">Cell membrane</location>
        <topology evidence="1">Multi-pass membrane protein</topology>
    </subcellularLocation>
</comment>
<dbReference type="NCBIfam" id="TIGR00797">
    <property type="entry name" value="matE"/>
    <property type="match status" value="1"/>
</dbReference>
<accession>A0A3E3HVR6</accession>
<feature type="transmembrane region" description="Helical" evidence="7">
    <location>
        <begin position="383"/>
        <end position="405"/>
    </location>
</feature>
<keyword evidence="2" id="KW-0813">Transport</keyword>
<sequence length="450" mass="48488">MTRDMTEGRPLKLILGFAVPLLFGNLFQQFYNLVDTIIVGKFLGVKSLAAVGSTGSINFLIIGFCMGICNGFAIPIAQSFGAKNEKTLRKYVANSTWLALFFAVVMTIATVLLCRPILRLMRTPEDIIGGAYTYIVIIFAGIPATILYNMVSGILRAMGDSKTPLYFLILSAFLNILLDLLCIVVLHMGVSGAALATVVSQAVSGVSCLTYMRKKFDILHVRKDEWKLEAQYVKNLCGMGIPMGLQYSVTAIGSVILQSAVNSLGSVAVASMTAASRIGGFFACPFDALGATMATYAGQNIGAGKPERIRRGIKTANIIGAAYAAVALTVMFFAGGSLALLFVDRTETEILSNVRLFLLCNALFYFPLALVNNIRFLIQGMGYSMLAILSGVSEMIARALAGFLLVPVFGFVAAGFASPLAWVLADIFLIVAYFKVMKKTERLFTDKNQA</sequence>
<dbReference type="InterPro" id="IPR052031">
    <property type="entry name" value="Membrane_Transporter-Flippase"/>
</dbReference>
<dbReference type="PANTHER" id="PTHR43549:SF3">
    <property type="entry name" value="MULTIDRUG RESISTANCE PROTEIN YPNP-RELATED"/>
    <property type="match status" value="1"/>
</dbReference>
<keyword evidence="6 7" id="KW-0472">Membrane</keyword>
<keyword evidence="4 7" id="KW-0812">Transmembrane</keyword>
<evidence type="ECO:0000256" key="2">
    <source>
        <dbReference type="ARBA" id="ARBA00022448"/>
    </source>
</evidence>
<organism evidence="8 9">
    <name type="scientific">Eisenbergiella massiliensis</name>
    <dbReference type="NCBI Taxonomy" id="1720294"/>
    <lineage>
        <taxon>Bacteria</taxon>
        <taxon>Bacillati</taxon>
        <taxon>Bacillota</taxon>
        <taxon>Clostridia</taxon>
        <taxon>Lachnospirales</taxon>
        <taxon>Lachnospiraceae</taxon>
        <taxon>Eisenbergiella</taxon>
    </lineage>
</organism>
<dbReference type="Proteomes" id="UP000260812">
    <property type="component" value="Unassembled WGS sequence"/>
</dbReference>
<feature type="transmembrane region" description="Helical" evidence="7">
    <location>
        <begin position="354"/>
        <end position="371"/>
    </location>
</feature>
<evidence type="ECO:0000313" key="9">
    <source>
        <dbReference type="Proteomes" id="UP000260812"/>
    </source>
</evidence>
<dbReference type="CDD" id="cd13138">
    <property type="entry name" value="MATE_yoeA_like"/>
    <property type="match status" value="1"/>
</dbReference>
<feature type="transmembrane region" description="Helical" evidence="7">
    <location>
        <begin position="411"/>
        <end position="434"/>
    </location>
</feature>
<feature type="transmembrane region" description="Helical" evidence="7">
    <location>
        <begin position="97"/>
        <end position="118"/>
    </location>
</feature>
<dbReference type="RefSeq" id="WP_021636316.1">
    <property type="nucleotide sequence ID" value="NZ_CANNOQ010000153.1"/>
</dbReference>
<evidence type="ECO:0000256" key="6">
    <source>
        <dbReference type="ARBA" id="ARBA00023136"/>
    </source>
</evidence>
<keyword evidence="3" id="KW-1003">Cell membrane</keyword>
<gene>
    <name evidence="8" type="ORF">DXC51_27140</name>
</gene>
<dbReference type="GeneID" id="97990427"/>
<dbReference type="AlphaFoldDB" id="A0A3E3HVR6"/>
<dbReference type="InterPro" id="IPR002528">
    <property type="entry name" value="MATE_fam"/>
</dbReference>
<dbReference type="InterPro" id="IPR048279">
    <property type="entry name" value="MdtK-like"/>
</dbReference>
<dbReference type="PIRSF" id="PIRSF006603">
    <property type="entry name" value="DinF"/>
    <property type="match status" value="1"/>
</dbReference>
<dbReference type="PANTHER" id="PTHR43549">
    <property type="entry name" value="MULTIDRUG RESISTANCE PROTEIN YPNP-RELATED"/>
    <property type="match status" value="1"/>
</dbReference>
<dbReference type="GO" id="GO:0015297">
    <property type="term" value="F:antiporter activity"/>
    <property type="evidence" value="ECO:0007669"/>
    <property type="project" value="InterPro"/>
</dbReference>
<proteinExistence type="predicted"/>
<feature type="transmembrane region" description="Helical" evidence="7">
    <location>
        <begin position="130"/>
        <end position="151"/>
    </location>
</feature>
<evidence type="ECO:0000256" key="3">
    <source>
        <dbReference type="ARBA" id="ARBA00022475"/>
    </source>
</evidence>
<keyword evidence="5 7" id="KW-1133">Transmembrane helix</keyword>
<feature type="transmembrane region" description="Helical" evidence="7">
    <location>
        <begin position="163"/>
        <end position="186"/>
    </location>
</feature>
<dbReference type="EMBL" id="QVLV01000034">
    <property type="protein sequence ID" value="RGE55920.1"/>
    <property type="molecule type" value="Genomic_DNA"/>
</dbReference>
<comment type="caution">
    <text evidence="8">The sequence shown here is derived from an EMBL/GenBank/DDBJ whole genome shotgun (WGS) entry which is preliminary data.</text>
</comment>
<feature type="transmembrane region" description="Helical" evidence="7">
    <location>
        <begin position="12"/>
        <end position="31"/>
    </location>
</feature>
<dbReference type="GO" id="GO:0005886">
    <property type="term" value="C:plasma membrane"/>
    <property type="evidence" value="ECO:0007669"/>
    <property type="project" value="UniProtKB-SubCell"/>
</dbReference>